<dbReference type="AlphaFoldDB" id="K0R1Y7"/>
<feature type="domain" description="Aminotransferase class I/classII large" evidence="16">
    <location>
        <begin position="83"/>
        <end position="443"/>
    </location>
</feature>
<comment type="caution">
    <text evidence="17">The sequence shown here is derived from an EMBL/GenBank/DDBJ whole genome shotgun (WGS) entry which is preliminary data.</text>
</comment>
<dbReference type="PANTHER" id="PTHR11751">
    <property type="entry name" value="ALANINE AMINOTRANSFERASE"/>
    <property type="match status" value="1"/>
</dbReference>
<dbReference type="GO" id="GO:0005737">
    <property type="term" value="C:cytoplasm"/>
    <property type="evidence" value="ECO:0007669"/>
    <property type="project" value="UniProtKB-SubCell"/>
</dbReference>
<dbReference type="OMA" id="KSMTHIT"/>
<dbReference type="Pfam" id="PF00155">
    <property type="entry name" value="Aminotran_1_2"/>
    <property type="match status" value="1"/>
</dbReference>
<evidence type="ECO:0000259" key="16">
    <source>
        <dbReference type="Pfam" id="PF00155"/>
    </source>
</evidence>
<accession>K0R1Y7</accession>
<comment type="similarity">
    <text evidence="10">Belongs to the class-I pyridoxal-phosphate-dependent aminotransferase family. Alanine aminotransferase subfamily.</text>
</comment>
<evidence type="ECO:0000256" key="14">
    <source>
        <dbReference type="ARBA" id="ARBA00080231"/>
    </source>
</evidence>
<evidence type="ECO:0000256" key="10">
    <source>
        <dbReference type="ARBA" id="ARBA00025785"/>
    </source>
</evidence>
<dbReference type="GO" id="GO:0042853">
    <property type="term" value="P:L-alanine catabolic process"/>
    <property type="evidence" value="ECO:0007669"/>
    <property type="project" value="UniProtKB-UniPathway"/>
</dbReference>
<evidence type="ECO:0000256" key="15">
    <source>
        <dbReference type="ARBA" id="ARBA00082842"/>
    </source>
</evidence>
<evidence type="ECO:0000256" key="5">
    <source>
        <dbReference type="ARBA" id="ARBA00022553"/>
    </source>
</evidence>
<keyword evidence="5" id="KW-0597">Phosphoprotein</keyword>
<dbReference type="InterPro" id="IPR015424">
    <property type="entry name" value="PyrdxlP-dep_Trfase"/>
</dbReference>
<evidence type="ECO:0000256" key="9">
    <source>
        <dbReference type="ARBA" id="ARBA00022990"/>
    </source>
</evidence>
<dbReference type="FunFam" id="1.10.287.1970:FF:000001">
    <property type="entry name" value="Alanine aminotransferase 2"/>
    <property type="match status" value="1"/>
</dbReference>
<gene>
    <name evidence="17" type="ORF">THAOC_36378</name>
</gene>
<organism evidence="17 18">
    <name type="scientific">Thalassiosira oceanica</name>
    <name type="common">Marine diatom</name>
    <dbReference type="NCBI Taxonomy" id="159749"/>
    <lineage>
        <taxon>Eukaryota</taxon>
        <taxon>Sar</taxon>
        <taxon>Stramenopiles</taxon>
        <taxon>Ochrophyta</taxon>
        <taxon>Bacillariophyta</taxon>
        <taxon>Coscinodiscophyceae</taxon>
        <taxon>Thalassiosirophycidae</taxon>
        <taxon>Thalassiosirales</taxon>
        <taxon>Thalassiosiraceae</taxon>
        <taxon>Thalassiosira</taxon>
    </lineage>
</organism>
<dbReference type="FunFam" id="3.90.1150.10:FF:000140">
    <property type="entry name" value="alanine aminotransferase 1"/>
    <property type="match status" value="1"/>
</dbReference>
<dbReference type="SUPFAM" id="SSF53383">
    <property type="entry name" value="PLP-dependent transferases"/>
    <property type="match status" value="1"/>
</dbReference>
<dbReference type="OrthoDB" id="1732682at2759"/>
<evidence type="ECO:0000256" key="11">
    <source>
        <dbReference type="ARBA" id="ARBA00059280"/>
    </source>
</evidence>
<comment type="subcellular location">
    <subcellularLocation>
        <location evidence="2">Cytoplasm</location>
    </subcellularLocation>
</comment>
<evidence type="ECO:0000256" key="6">
    <source>
        <dbReference type="ARBA" id="ARBA00022576"/>
    </source>
</evidence>
<evidence type="ECO:0000256" key="1">
    <source>
        <dbReference type="ARBA" id="ARBA00001933"/>
    </source>
</evidence>
<evidence type="ECO:0000256" key="7">
    <source>
        <dbReference type="ARBA" id="ARBA00022679"/>
    </source>
</evidence>
<dbReference type="Gene3D" id="1.10.287.1970">
    <property type="match status" value="1"/>
</dbReference>
<dbReference type="FunFam" id="3.40.640.10:FF:000236">
    <property type="entry name" value="Alanine aminotransferase 2"/>
    <property type="match status" value="1"/>
</dbReference>
<dbReference type="CDD" id="cd00609">
    <property type="entry name" value="AAT_like"/>
    <property type="match status" value="1"/>
</dbReference>
<dbReference type="GO" id="GO:0030170">
    <property type="term" value="F:pyridoxal phosphate binding"/>
    <property type="evidence" value="ECO:0007669"/>
    <property type="project" value="InterPro"/>
</dbReference>
<dbReference type="PANTHER" id="PTHR11751:SF29">
    <property type="entry name" value="ALANINE TRANSAMINASE"/>
    <property type="match status" value="1"/>
</dbReference>
<dbReference type="eggNOG" id="KOG0258">
    <property type="taxonomic scope" value="Eukaryota"/>
</dbReference>
<dbReference type="Proteomes" id="UP000266841">
    <property type="component" value="Unassembled WGS sequence"/>
</dbReference>
<comment type="cofactor">
    <cofactor evidence="1">
        <name>pyridoxal 5'-phosphate</name>
        <dbReference type="ChEBI" id="CHEBI:597326"/>
    </cofactor>
</comment>
<keyword evidence="7" id="KW-0808">Transferase</keyword>
<keyword evidence="6" id="KW-0032">Aminotransferase</keyword>
<dbReference type="Gene3D" id="3.40.640.10">
    <property type="entry name" value="Type I PLP-dependent aspartate aminotransferase-like (Major domain)"/>
    <property type="match status" value="1"/>
</dbReference>
<evidence type="ECO:0000256" key="12">
    <source>
        <dbReference type="ARBA" id="ARBA00074120"/>
    </source>
</evidence>
<keyword evidence="18" id="KW-1185">Reference proteome</keyword>
<evidence type="ECO:0000256" key="8">
    <source>
        <dbReference type="ARBA" id="ARBA00022898"/>
    </source>
</evidence>
<dbReference type="EMBL" id="AGNL01048893">
    <property type="protein sequence ID" value="EJK45034.1"/>
    <property type="molecule type" value="Genomic_DNA"/>
</dbReference>
<keyword evidence="4" id="KW-0963">Cytoplasm</keyword>
<evidence type="ECO:0000256" key="13">
    <source>
        <dbReference type="ARBA" id="ARBA00076222"/>
    </source>
</evidence>
<evidence type="ECO:0000313" key="17">
    <source>
        <dbReference type="EMBL" id="EJK45034.1"/>
    </source>
</evidence>
<proteinExistence type="inferred from homology"/>
<dbReference type="UniPathway" id="UPA00528">
    <property type="reaction ID" value="UER00586"/>
</dbReference>
<dbReference type="InterPro" id="IPR015422">
    <property type="entry name" value="PyrdxlP-dep_Trfase_small"/>
</dbReference>
<dbReference type="Gene3D" id="3.90.1150.10">
    <property type="entry name" value="Aspartate Aminotransferase, domain 1"/>
    <property type="match status" value="1"/>
</dbReference>
<dbReference type="InterPro" id="IPR004839">
    <property type="entry name" value="Aminotransferase_I/II_large"/>
</dbReference>
<reference evidence="17 18" key="1">
    <citation type="journal article" date="2012" name="Genome Biol.">
        <title>Genome and low-iron response of an oceanic diatom adapted to chronic iron limitation.</title>
        <authorList>
            <person name="Lommer M."/>
            <person name="Specht M."/>
            <person name="Roy A.S."/>
            <person name="Kraemer L."/>
            <person name="Andreson R."/>
            <person name="Gutowska M.A."/>
            <person name="Wolf J."/>
            <person name="Bergner S.V."/>
            <person name="Schilhabel M.B."/>
            <person name="Klostermeier U.C."/>
            <person name="Beiko R.G."/>
            <person name="Rosenstiel P."/>
            <person name="Hippler M."/>
            <person name="Laroche J."/>
        </authorList>
    </citation>
    <scope>NUCLEOTIDE SEQUENCE [LARGE SCALE GENOMIC DNA]</scope>
    <source>
        <strain evidence="17 18">CCMP1005</strain>
    </source>
</reference>
<dbReference type="InterPro" id="IPR015421">
    <property type="entry name" value="PyrdxlP-dep_Trfase_major"/>
</dbReference>
<protein>
    <recommendedName>
        <fullName evidence="12">Alanine aminotransferase 1</fullName>
    </recommendedName>
    <alternativeName>
        <fullName evidence="14">Glutamate pyruvate transaminase 1</fullName>
    </alternativeName>
    <alternativeName>
        <fullName evidence="13">Glutamic--alanine transaminase 1</fullName>
    </alternativeName>
    <alternativeName>
        <fullName evidence="15">Glutamic--pyruvic transaminase 1</fullName>
    </alternativeName>
</protein>
<comment type="subunit">
    <text evidence="3">Homodimer.</text>
</comment>
<name>K0R1Y7_THAOC</name>
<evidence type="ECO:0000256" key="3">
    <source>
        <dbReference type="ARBA" id="ARBA00011738"/>
    </source>
</evidence>
<sequence length="463" mass="50877">MDYAVRGRIAIAADKFSEDLVVAKRRGVSSDFPFDHIIMTNIGNPHCLKQKAISWPRQVLALLQLPDELGVDHPSVHELFPSDAIERAREMKRALDGNGLGAYTHSKGAKPFREDVASFIERRDGARSGSVDVESIFLSSGASEAITMLLTALIRDSTCGCMIPIPQYPLYSATLDLLGGKKVGYYLDEDEGWGLDIDDLERSLNEAKAKGINVVCLVLINPGNPTGQVLKENEVKDVLLFCARHNLVLLADEVYQEKRAADELGLIDQDSVQLCSFHSVSKGVYGECGQRGGYVEMTGIDSDVINVLFKLAASKLCSNSTGQAMVSLMVRGPYKGDVSYDKHEKEKQAIYEGLKDRAKIMSRGLDKIAGFSCKSASGAMYCFPRIHHLPKGAIQASEELGMSPDTFYSLDLLSSTGICVVPASGFGQKQGRYGFRTTFLSKESEAVVDKIRRHYEEFCLKYT</sequence>
<evidence type="ECO:0000313" key="18">
    <source>
        <dbReference type="Proteomes" id="UP000266841"/>
    </source>
</evidence>
<evidence type="ECO:0000256" key="4">
    <source>
        <dbReference type="ARBA" id="ARBA00022490"/>
    </source>
</evidence>
<comment type="function">
    <text evidence="11">Catalyzes the reversible transamination between alanine and 2-oxoglutarate to form pyruvate and glutamate. Participates in cellular nitrogen metabolism and also in liver gluconeogenesis starting with precursors transported from skeletal muscles.</text>
</comment>
<keyword evidence="8" id="KW-0663">Pyridoxal phosphate</keyword>
<evidence type="ECO:0000256" key="2">
    <source>
        <dbReference type="ARBA" id="ARBA00004496"/>
    </source>
</evidence>
<dbReference type="GO" id="GO:0004021">
    <property type="term" value="F:L-alanine:2-oxoglutarate aminotransferase activity"/>
    <property type="evidence" value="ECO:0007669"/>
    <property type="project" value="TreeGrafter"/>
</dbReference>
<keyword evidence="9" id="KW-0007">Acetylation</keyword>
<dbReference type="InterPro" id="IPR045088">
    <property type="entry name" value="ALAT1/2-like"/>
</dbReference>